<dbReference type="Proteomes" id="UP001162800">
    <property type="component" value="Chromosome"/>
</dbReference>
<keyword evidence="5" id="KW-1185">Reference proteome</keyword>
<feature type="chain" id="PRO_5046250708" evidence="2">
    <location>
        <begin position="26"/>
        <end position="212"/>
    </location>
</feature>
<reference evidence="4" key="1">
    <citation type="submission" date="2022-09" db="EMBL/GenBank/DDBJ databases">
        <title>The complete genome of Acidovorax sp. 5MLIR.</title>
        <authorList>
            <person name="Liu L."/>
            <person name="Yue J."/>
            <person name="Yang F."/>
            <person name="Yuan J."/>
            <person name="Li L."/>
        </authorList>
    </citation>
    <scope>NUCLEOTIDE SEQUENCE</scope>
    <source>
        <strain evidence="4">5MLIR</strain>
    </source>
</reference>
<accession>A0ABY6G7E0</accession>
<evidence type="ECO:0000256" key="1">
    <source>
        <dbReference type="SAM" id="MobiDB-lite"/>
    </source>
</evidence>
<evidence type="ECO:0000313" key="4">
    <source>
        <dbReference type="EMBL" id="UYG50953.1"/>
    </source>
</evidence>
<evidence type="ECO:0000313" key="5">
    <source>
        <dbReference type="Proteomes" id="UP001162800"/>
    </source>
</evidence>
<evidence type="ECO:0000259" key="3">
    <source>
        <dbReference type="Pfam" id="PF13511"/>
    </source>
</evidence>
<feature type="domain" description="DUF4124" evidence="3">
    <location>
        <begin position="19"/>
        <end position="74"/>
    </location>
</feature>
<gene>
    <name evidence="4" type="ORF">M9799_12750</name>
</gene>
<feature type="region of interest" description="Disordered" evidence="1">
    <location>
        <begin position="90"/>
        <end position="109"/>
    </location>
</feature>
<name>A0ABY6G7E0_9BURK</name>
<dbReference type="InterPro" id="IPR025392">
    <property type="entry name" value="DUF4124"/>
</dbReference>
<organism evidence="4 5">
    <name type="scientific">Comamonas endophytica</name>
    <dbReference type="NCBI Taxonomy" id="2949090"/>
    <lineage>
        <taxon>Bacteria</taxon>
        <taxon>Pseudomonadati</taxon>
        <taxon>Pseudomonadota</taxon>
        <taxon>Betaproteobacteria</taxon>
        <taxon>Burkholderiales</taxon>
        <taxon>Comamonadaceae</taxon>
        <taxon>Comamonas</taxon>
    </lineage>
</organism>
<dbReference type="RefSeq" id="WP_231042047.1">
    <property type="nucleotide sequence ID" value="NZ_CP106881.1"/>
</dbReference>
<feature type="signal peptide" evidence="2">
    <location>
        <begin position="1"/>
        <end position="25"/>
    </location>
</feature>
<sequence length="212" mass="22753">MKEAHLPARQCHALGLALAALCALAAPAQGQVLRCTDARTGAVSYTDGSCESGGKVEQVLPARSAEALAREREEAAQAIARKEQRLREEAAAAALNPPPAPAAAAPVEPPRCVQSRQQLQSLLARPGRDASAYSQQLAAAQQQVELDCLGAQAYRELEQSRARSAVPAAPLVVLPPLRPVRPLPPPMQPPRPEMRHCNVFRCYDHQGNVYPR</sequence>
<protein>
    <submittedName>
        <fullName evidence="4">DUF4124 domain-containing protein</fullName>
    </submittedName>
</protein>
<proteinExistence type="predicted"/>
<keyword evidence="2" id="KW-0732">Signal</keyword>
<evidence type="ECO:0000256" key="2">
    <source>
        <dbReference type="SAM" id="SignalP"/>
    </source>
</evidence>
<dbReference type="Pfam" id="PF13511">
    <property type="entry name" value="DUF4124"/>
    <property type="match status" value="1"/>
</dbReference>
<dbReference type="EMBL" id="CP106881">
    <property type="protein sequence ID" value="UYG50953.1"/>
    <property type="molecule type" value="Genomic_DNA"/>
</dbReference>